<evidence type="ECO:0000313" key="6">
    <source>
        <dbReference type="Proteomes" id="UP000321055"/>
    </source>
</evidence>
<proteinExistence type="inferred from homology"/>
<dbReference type="InterPro" id="IPR000055">
    <property type="entry name" value="Restrct_endonuc_typeI_TRD"/>
</dbReference>
<dbReference type="PANTHER" id="PTHR30408">
    <property type="entry name" value="TYPE-1 RESTRICTION ENZYME ECOKI SPECIFICITY PROTEIN"/>
    <property type="match status" value="1"/>
</dbReference>
<dbReference type="EMBL" id="SSFX01000038">
    <property type="protein sequence ID" value="TXI29234.1"/>
    <property type="molecule type" value="Genomic_DNA"/>
</dbReference>
<dbReference type="PANTHER" id="PTHR30408:SF12">
    <property type="entry name" value="TYPE I RESTRICTION ENZYME MJAVIII SPECIFICITY SUBUNIT"/>
    <property type="match status" value="1"/>
</dbReference>
<dbReference type="GO" id="GO:0004519">
    <property type="term" value="F:endonuclease activity"/>
    <property type="evidence" value="ECO:0007669"/>
    <property type="project" value="UniProtKB-KW"/>
</dbReference>
<dbReference type="Gene3D" id="3.90.220.20">
    <property type="entry name" value="DNA methylase specificity domains"/>
    <property type="match status" value="1"/>
</dbReference>
<comment type="caution">
    <text evidence="5">The sequence shown here is derived from an EMBL/GenBank/DDBJ whole genome shotgun (WGS) entry which is preliminary data.</text>
</comment>
<dbReference type="AlphaFoldDB" id="A0A5C7VYG5"/>
<dbReference type="Pfam" id="PF01420">
    <property type="entry name" value="Methylase_S"/>
    <property type="match status" value="1"/>
</dbReference>
<dbReference type="GO" id="GO:0003677">
    <property type="term" value="F:DNA binding"/>
    <property type="evidence" value="ECO:0007669"/>
    <property type="project" value="UniProtKB-KW"/>
</dbReference>
<reference evidence="5 6" key="1">
    <citation type="submission" date="2018-09" db="EMBL/GenBank/DDBJ databases">
        <title>Metagenome Assembled Genomes from an Advanced Water Purification Facility.</title>
        <authorList>
            <person name="Stamps B.W."/>
            <person name="Spear J.R."/>
        </authorList>
    </citation>
    <scope>NUCLEOTIDE SEQUENCE [LARGE SCALE GENOMIC DNA]</scope>
    <source>
        <strain evidence="5">Bin_54_1</strain>
    </source>
</reference>
<dbReference type="InterPro" id="IPR044946">
    <property type="entry name" value="Restrct_endonuc_typeI_TRD_sf"/>
</dbReference>
<protein>
    <submittedName>
        <fullName evidence="5">Restriction endonuclease subunit S</fullName>
    </submittedName>
</protein>
<evidence type="ECO:0000313" key="5">
    <source>
        <dbReference type="EMBL" id="TXI29234.1"/>
    </source>
</evidence>
<keyword evidence="5" id="KW-0540">Nuclease</keyword>
<comment type="similarity">
    <text evidence="1">Belongs to the type-I restriction system S methylase family.</text>
</comment>
<dbReference type="SUPFAM" id="SSF116734">
    <property type="entry name" value="DNA methylase specificity domain"/>
    <property type="match status" value="1"/>
</dbReference>
<name>A0A5C7VYG5_9PROT</name>
<keyword evidence="5" id="KW-0378">Hydrolase</keyword>
<dbReference type="InterPro" id="IPR052021">
    <property type="entry name" value="Type-I_RS_S_subunit"/>
</dbReference>
<dbReference type="Proteomes" id="UP000321055">
    <property type="component" value="Unassembled WGS sequence"/>
</dbReference>
<feature type="domain" description="Type I restriction modification DNA specificity" evidence="4">
    <location>
        <begin position="21"/>
        <end position="181"/>
    </location>
</feature>
<gene>
    <name evidence="5" type="ORF">E6Q60_04850</name>
</gene>
<dbReference type="Gene3D" id="1.10.287.1120">
    <property type="entry name" value="Bipartite methylase S protein"/>
    <property type="match status" value="1"/>
</dbReference>
<dbReference type="CDD" id="cd17262">
    <property type="entry name" value="RMtype1_S_Aco12261I-TRD2-CR2"/>
    <property type="match status" value="1"/>
</dbReference>
<evidence type="ECO:0000256" key="1">
    <source>
        <dbReference type="ARBA" id="ARBA00010923"/>
    </source>
</evidence>
<organism evidence="5 6">
    <name type="scientific">Nitrosomonas oligotropha</name>
    <dbReference type="NCBI Taxonomy" id="42354"/>
    <lineage>
        <taxon>Bacteria</taxon>
        <taxon>Pseudomonadati</taxon>
        <taxon>Pseudomonadota</taxon>
        <taxon>Betaproteobacteria</taxon>
        <taxon>Nitrosomonadales</taxon>
        <taxon>Nitrosomonadaceae</taxon>
        <taxon>Nitrosomonas</taxon>
    </lineage>
</organism>
<keyword evidence="5" id="KW-0255">Endonuclease</keyword>
<keyword evidence="3" id="KW-0238">DNA-binding</keyword>
<evidence type="ECO:0000259" key="4">
    <source>
        <dbReference type="Pfam" id="PF01420"/>
    </source>
</evidence>
<dbReference type="GO" id="GO:0009307">
    <property type="term" value="P:DNA restriction-modification system"/>
    <property type="evidence" value="ECO:0007669"/>
    <property type="project" value="UniProtKB-KW"/>
</dbReference>
<accession>A0A5C7VYG5</accession>
<sequence length="195" mass="22467">MQQIFSQKLRFKDDDGWEFPEWKTRALGDVATFLDGRKMQIKESDRAKMKGHYPYYGASGIIDYVNNYIFDEDIILLGEDGENILSRNLPLAFKVSGKCWVNNHAHVIRPDDETNIDFLAQYLDNISYTKYNTGTAQPKLNQEVCKSIPLLLPILPEQTKIANFLTVIDNKITQAQAQLEAVKRYKKGLLQQMFV</sequence>
<keyword evidence="2" id="KW-0680">Restriction system</keyword>
<evidence type="ECO:0000256" key="3">
    <source>
        <dbReference type="ARBA" id="ARBA00023125"/>
    </source>
</evidence>
<evidence type="ECO:0000256" key="2">
    <source>
        <dbReference type="ARBA" id="ARBA00022747"/>
    </source>
</evidence>